<keyword evidence="2" id="KW-0378">Hydrolase</keyword>
<organism evidence="2 3">
    <name type="scientific">Rhodococcus gannanensis</name>
    <dbReference type="NCBI Taxonomy" id="1960308"/>
    <lineage>
        <taxon>Bacteria</taxon>
        <taxon>Bacillati</taxon>
        <taxon>Actinomycetota</taxon>
        <taxon>Actinomycetes</taxon>
        <taxon>Mycobacteriales</taxon>
        <taxon>Nocardiaceae</taxon>
        <taxon>Rhodococcus</taxon>
    </lineage>
</organism>
<dbReference type="EC" id="3.1.2.-" evidence="2"/>
<dbReference type="GO" id="GO:0016787">
    <property type="term" value="F:hydrolase activity"/>
    <property type="evidence" value="ECO:0007669"/>
    <property type="project" value="UniProtKB-KW"/>
</dbReference>
<name>A0ABW4P5L3_9NOCA</name>
<accession>A0ABW4P5L3</accession>
<protein>
    <submittedName>
        <fullName evidence="2">PaaI family thioesterase</fullName>
        <ecNumber evidence="2">3.1.2.-</ecNumber>
    </submittedName>
</protein>
<evidence type="ECO:0000259" key="1">
    <source>
        <dbReference type="Pfam" id="PF13622"/>
    </source>
</evidence>
<dbReference type="EMBL" id="JBHUFB010000012">
    <property type="protein sequence ID" value="MFD1813802.1"/>
    <property type="molecule type" value="Genomic_DNA"/>
</dbReference>
<proteinExistence type="predicted"/>
<dbReference type="CDD" id="cd03443">
    <property type="entry name" value="PaaI_thioesterase"/>
    <property type="match status" value="1"/>
</dbReference>
<dbReference type="Proteomes" id="UP001597286">
    <property type="component" value="Unassembled WGS sequence"/>
</dbReference>
<feature type="domain" description="Acyl-CoA thioesterase-like N-terminal HotDog" evidence="1">
    <location>
        <begin position="175"/>
        <end position="255"/>
    </location>
</feature>
<reference evidence="3" key="1">
    <citation type="journal article" date="2019" name="Int. J. Syst. Evol. Microbiol.">
        <title>The Global Catalogue of Microorganisms (GCM) 10K type strain sequencing project: providing services to taxonomists for standard genome sequencing and annotation.</title>
        <authorList>
            <consortium name="The Broad Institute Genomics Platform"/>
            <consortium name="The Broad Institute Genome Sequencing Center for Infectious Disease"/>
            <person name="Wu L."/>
            <person name="Ma J."/>
        </authorList>
    </citation>
    <scope>NUCLEOTIDE SEQUENCE [LARGE SCALE GENOMIC DNA]</scope>
    <source>
        <strain evidence="3">DT72</strain>
    </source>
</reference>
<gene>
    <name evidence="2" type="ORF">ACFSJG_16405</name>
</gene>
<dbReference type="SUPFAM" id="SSF54637">
    <property type="entry name" value="Thioesterase/thiol ester dehydrase-isomerase"/>
    <property type="match status" value="2"/>
</dbReference>
<sequence length="265" mass="27036">MSIATDLGATPQSLFGVSRAVRIGDVNRMTMTLGEGEASTAALGVLVDDILGFTLYHRRGDRDGLVSATLSVDYARPTGWHGPHLTADGTVETLDRDGGLASARIVDGAGALIARATLWGSFVDGVTQTRPIATEITPAPLPAGVAGPIEALCGTLESTEAGARLTVPPNPVLANAIGSMHGGILTCAHDVAATAAAGSSMRTASLTVNFFTPVLVDAATVFDATVLRAGHRVCVVRVSALSSSGRECSTATVTLRRNPDDAASC</sequence>
<dbReference type="InterPro" id="IPR049449">
    <property type="entry name" value="TesB_ACOT8-like_N"/>
</dbReference>
<dbReference type="Gene3D" id="3.10.129.10">
    <property type="entry name" value="Hotdog Thioesterase"/>
    <property type="match status" value="2"/>
</dbReference>
<comment type="caution">
    <text evidence="2">The sequence shown here is derived from an EMBL/GenBank/DDBJ whole genome shotgun (WGS) entry which is preliminary data.</text>
</comment>
<evidence type="ECO:0000313" key="3">
    <source>
        <dbReference type="Proteomes" id="UP001597286"/>
    </source>
</evidence>
<evidence type="ECO:0000313" key="2">
    <source>
        <dbReference type="EMBL" id="MFD1813802.1"/>
    </source>
</evidence>
<dbReference type="Pfam" id="PF13622">
    <property type="entry name" value="4HBT_3"/>
    <property type="match status" value="1"/>
</dbReference>
<keyword evidence="3" id="KW-1185">Reference proteome</keyword>
<dbReference type="InterPro" id="IPR029069">
    <property type="entry name" value="HotDog_dom_sf"/>
</dbReference>
<dbReference type="RefSeq" id="WP_378486289.1">
    <property type="nucleotide sequence ID" value="NZ_JBHUFB010000012.1"/>
</dbReference>